<proteinExistence type="predicted"/>
<evidence type="ECO:0000313" key="2">
    <source>
        <dbReference type="EMBL" id="CAG9574077.1"/>
    </source>
</evidence>
<dbReference type="AlphaFoldDB" id="A0A8J2QWL8"/>
<dbReference type="EMBL" id="CAKASE010000072">
    <property type="protein sequence ID" value="CAG9574077.1"/>
    <property type="molecule type" value="Genomic_DNA"/>
</dbReference>
<evidence type="ECO:0000256" key="1">
    <source>
        <dbReference type="SAM" id="SignalP"/>
    </source>
</evidence>
<reference evidence="2" key="1">
    <citation type="submission" date="2021-09" db="EMBL/GenBank/DDBJ databases">
        <authorList>
            <person name="Martin H S."/>
        </authorList>
    </citation>
    <scope>NUCLEOTIDE SEQUENCE</scope>
</reference>
<dbReference type="OrthoDB" id="1938591at2759"/>
<comment type="caution">
    <text evidence="2">The sequence shown here is derived from an EMBL/GenBank/DDBJ whole genome shotgun (WGS) entry which is preliminary data.</text>
</comment>
<dbReference type="Proteomes" id="UP000789524">
    <property type="component" value="Unassembled WGS sequence"/>
</dbReference>
<evidence type="ECO:0000313" key="3">
    <source>
        <dbReference type="Proteomes" id="UP000789524"/>
    </source>
</evidence>
<keyword evidence="1" id="KW-0732">Signal</keyword>
<name>A0A8J2QWL8_9NEOP</name>
<accession>A0A8J2QWL8</accession>
<keyword evidence="3" id="KW-1185">Reference proteome</keyword>
<feature type="chain" id="PRO_5035312916" evidence="1">
    <location>
        <begin position="18"/>
        <end position="177"/>
    </location>
</feature>
<sequence length="177" mass="19618">MSTRVLVCVSPLVSVHGARVCVCEARGGRPSAVRRGATPAVAGRAERVCVCRACYSMYVLDIISNNVLILSVFPQLVGAPCGHHGQYTFYKALRLSGPRDRIVAIGDFFFVRIWQDSELVSIGELQLLWTDRVSDQTLVSLRLYFLPENTPDGRNAHGEVRIRRKGKLLMTNSTITI</sequence>
<gene>
    <name evidence="2" type="ORF">DCHRY22_LOCUS10746</name>
</gene>
<feature type="signal peptide" evidence="1">
    <location>
        <begin position="1"/>
        <end position="17"/>
    </location>
</feature>
<protein>
    <submittedName>
        <fullName evidence="2">(African queen) hypothetical protein</fullName>
    </submittedName>
</protein>
<organism evidence="2 3">
    <name type="scientific">Danaus chrysippus</name>
    <name type="common">African queen</name>
    <dbReference type="NCBI Taxonomy" id="151541"/>
    <lineage>
        <taxon>Eukaryota</taxon>
        <taxon>Metazoa</taxon>
        <taxon>Ecdysozoa</taxon>
        <taxon>Arthropoda</taxon>
        <taxon>Hexapoda</taxon>
        <taxon>Insecta</taxon>
        <taxon>Pterygota</taxon>
        <taxon>Neoptera</taxon>
        <taxon>Endopterygota</taxon>
        <taxon>Lepidoptera</taxon>
        <taxon>Glossata</taxon>
        <taxon>Ditrysia</taxon>
        <taxon>Papilionoidea</taxon>
        <taxon>Nymphalidae</taxon>
        <taxon>Danainae</taxon>
        <taxon>Danaini</taxon>
        <taxon>Danaina</taxon>
        <taxon>Danaus</taxon>
        <taxon>Anosia</taxon>
    </lineage>
</organism>